<dbReference type="Proteomes" id="UP001498398">
    <property type="component" value="Unassembled WGS sequence"/>
</dbReference>
<evidence type="ECO:0000313" key="1">
    <source>
        <dbReference type="EMBL" id="KAK7454040.1"/>
    </source>
</evidence>
<sequence>MKCNINDAPMADAAVNLTKAKDAFPEYRPLHDVPPIANTNATGRRVPEYVLGWELPSRDAYYDKYIRPVHGSDGYTELHDWHEDVMLKKWREKYGREFFSDFIPRRVRNPNGRYILAIGSNATRNEIKICMRRDPIAAGKDVFKMHRDPQWIRVDVTRD</sequence>
<dbReference type="EMBL" id="JBANRG010000025">
    <property type="protein sequence ID" value="KAK7454040.1"/>
    <property type="molecule type" value="Genomic_DNA"/>
</dbReference>
<protein>
    <submittedName>
        <fullName evidence="1">Uncharacterized protein</fullName>
    </submittedName>
</protein>
<keyword evidence="2" id="KW-1185">Reference proteome</keyword>
<evidence type="ECO:0000313" key="2">
    <source>
        <dbReference type="Proteomes" id="UP001498398"/>
    </source>
</evidence>
<name>A0ABR1J9F8_9AGAR</name>
<accession>A0ABR1J9F8</accession>
<comment type="caution">
    <text evidence="1">The sequence shown here is derived from an EMBL/GenBank/DDBJ whole genome shotgun (WGS) entry which is preliminary data.</text>
</comment>
<gene>
    <name evidence="1" type="ORF">VKT23_011551</name>
</gene>
<reference evidence="1 2" key="1">
    <citation type="submission" date="2024-01" db="EMBL/GenBank/DDBJ databases">
        <title>A draft genome for the cacao thread blight pathogen Marasmiellus scandens.</title>
        <authorList>
            <person name="Baruah I.K."/>
            <person name="Leung J."/>
            <person name="Bukari Y."/>
            <person name="Amoako-Attah I."/>
            <person name="Meinhardt L.W."/>
            <person name="Bailey B.A."/>
            <person name="Cohen S.P."/>
        </authorList>
    </citation>
    <scope>NUCLEOTIDE SEQUENCE [LARGE SCALE GENOMIC DNA]</scope>
    <source>
        <strain evidence="1 2">GH-19</strain>
    </source>
</reference>
<organism evidence="1 2">
    <name type="scientific">Marasmiellus scandens</name>
    <dbReference type="NCBI Taxonomy" id="2682957"/>
    <lineage>
        <taxon>Eukaryota</taxon>
        <taxon>Fungi</taxon>
        <taxon>Dikarya</taxon>
        <taxon>Basidiomycota</taxon>
        <taxon>Agaricomycotina</taxon>
        <taxon>Agaricomycetes</taxon>
        <taxon>Agaricomycetidae</taxon>
        <taxon>Agaricales</taxon>
        <taxon>Marasmiineae</taxon>
        <taxon>Omphalotaceae</taxon>
        <taxon>Marasmiellus</taxon>
    </lineage>
</organism>
<proteinExistence type="predicted"/>